<dbReference type="GeneID" id="111102824"/>
<keyword evidence="1" id="KW-1185">Reference proteome</keyword>
<gene>
    <name evidence="2" type="primary">LOC111102824</name>
</gene>
<dbReference type="AlphaFoldDB" id="A0A8B8AJR9"/>
<dbReference type="RefSeq" id="XP_022291420.1">
    <property type="nucleotide sequence ID" value="XM_022435712.1"/>
</dbReference>
<evidence type="ECO:0000313" key="2">
    <source>
        <dbReference type="RefSeq" id="XP_022291420.1"/>
    </source>
</evidence>
<protein>
    <submittedName>
        <fullName evidence="2">Uncharacterized protein LOC111102824 isoform X1</fullName>
    </submittedName>
</protein>
<proteinExistence type="predicted"/>
<accession>A0A8B8AJR9</accession>
<dbReference type="Proteomes" id="UP000694844">
    <property type="component" value="Chromosome 7"/>
</dbReference>
<dbReference type="OrthoDB" id="6092766at2759"/>
<evidence type="ECO:0000313" key="1">
    <source>
        <dbReference type="Proteomes" id="UP000694844"/>
    </source>
</evidence>
<dbReference type="KEGG" id="cvn:111102824"/>
<organism evidence="1 2">
    <name type="scientific">Crassostrea virginica</name>
    <name type="common">Eastern oyster</name>
    <dbReference type="NCBI Taxonomy" id="6565"/>
    <lineage>
        <taxon>Eukaryota</taxon>
        <taxon>Metazoa</taxon>
        <taxon>Spiralia</taxon>
        <taxon>Lophotrochozoa</taxon>
        <taxon>Mollusca</taxon>
        <taxon>Bivalvia</taxon>
        <taxon>Autobranchia</taxon>
        <taxon>Pteriomorphia</taxon>
        <taxon>Ostreida</taxon>
        <taxon>Ostreoidea</taxon>
        <taxon>Ostreidae</taxon>
        <taxon>Crassostrea</taxon>
    </lineage>
</organism>
<reference evidence="2" key="1">
    <citation type="submission" date="2025-08" db="UniProtKB">
        <authorList>
            <consortium name="RefSeq"/>
        </authorList>
    </citation>
    <scope>IDENTIFICATION</scope>
    <source>
        <tissue evidence="2">Whole sample</tissue>
    </source>
</reference>
<sequence length="419" mass="48047">MLKDATLEEMQRLLEDDQAFATLKGAVSRITHCIENDTGTDDVYKNIHDVLRIGTIISQNLKSSIAEVKVTCSFLSIVLQKDQYLLENIKRLDDDENKSELLQEWKSAVGLEESLLYSNTYLTQITEGTPKHVVDTLQNIISENEIVKFLKDLQSSAKTLIRESKTKSNLVPNVKSAIQATKLVNLYCKIAILHSYVLWQVFCIKQGYGNDMSTTKGVFKMIDWSHKSSLDMLTCLTHPKVENAVFLSVFHISENENVDRLLQIQDIEVPAVRGRLNDKEMHIQWSYSPDVALQMKKFSYGIWGTTETTTKKCKFIFEPVEGREMDDIFYIRSARSGWTNFYIQMKSDGTCQTVTNKQDVGVKWKLVSLMSDPKNPNFIITSLDWPGRFLYLDSPTVNIRGKRDLSRVKEKGLWKIRDC</sequence>
<name>A0A8B8AJR9_CRAVI</name>